<comment type="similarity">
    <text evidence="3">Belongs to the complex I NDUFB2 subunit family.</text>
</comment>
<evidence type="ECO:0000256" key="3">
    <source>
        <dbReference type="ARBA" id="ARBA00005923"/>
    </source>
</evidence>
<dbReference type="GO" id="GO:0005743">
    <property type="term" value="C:mitochondrial inner membrane"/>
    <property type="evidence" value="ECO:0007669"/>
    <property type="project" value="UniProtKB-SubCell"/>
</dbReference>
<proteinExistence type="inferred from homology"/>
<evidence type="ECO:0000256" key="8">
    <source>
        <dbReference type="ARBA" id="ARBA00022946"/>
    </source>
</evidence>
<keyword evidence="8" id="KW-0809">Transit peptide</keyword>
<evidence type="ECO:0000256" key="6">
    <source>
        <dbReference type="ARBA" id="ARBA00022660"/>
    </source>
</evidence>
<dbReference type="AlphaFoldDB" id="A0ABD3X9N1"/>
<evidence type="ECO:0000256" key="7">
    <source>
        <dbReference type="ARBA" id="ARBA00022792"/>
    </source>
</evidence>
<comment type="caution">
    <text evidence="13">The sequence shown here is derived from an EMBL/GenBank/DDBJ whole genome shotgun (WGS) entry which is preliminary data.</text>
</comment>
<evidence type="ECO:0000256" key="1">
    <source>
        <dbReference type="ARBA" id="ARBA00003195"/>
    </source>
</evidence>
<gene>
    <name evidence="13" type="ORF">ACJMK2_029267</name>
    <name evidence="14" type="ORF">ACJMK2_029359</name>
</gene>
<keyword evidence="15" id="KW-1185">Reference proteome</keyword>
<evidence type="ECO:0008006" key="16">
    <source>
        <dbReference type="Google" id="ProtNLM"/>
    </source>
</evidence>
<accession>A0ABD3X9N1</accession>
<keyword evidence="11" id="KW-0472">Membrane</keyword>
<evidence type="ECO:0000256" key="10">
    <source>
        <dbReference type="ARBA" id="ARBA00023128"/>
    </source>
</evidence>
<name>A0ABD3X9N1_SINWO</name>
<keyword evidence="9" id="KW-0249">Electron transport</keyword>
<comment type="subunit">
    <text evidence="4">Complex I is composed of 45 different subunits.</text>
</comment>
<evidence type="ECO:0000313" key="14">
    <source>
        <dbReference type="EMBL" id="KAL3883066.1"/>
    </source>
</evidence>
<dbReference type="EMBL" id="JBJQND010000003">
    <property type="protein sequence ID" value="KAL3882966.1"/>
    <property type="molecule type" value="Genomic_DNA"/>
</dbReference>
<evidence type="ECO:0000256" key="12">
    <source>
        <dbReference type="SAM" id="MobiDB-lite"/>
    </source>
</evidence>
<comment type="function">
    <text evidence="1">Accessory subunit of the mitochondrial membrane respiratory chain NADH dehydrogenase (Complex I), that is believed not to be involved in catalysis. Complex I functions in the transfer of electrons from NADH to the respiratory chain. The immediate electron acceptor for the enzyme is believed to be ubiquinone.</text>
</comment>
<keyword evidence="5" id="KW-0813">Transport</keyword>
<dbReference type="EMBL" id="JBJQND010000003">
    <property type="protein sequence ID" value="KAL3883066.1"/>
    <property type="molecule type" value="Genomic_DNA"/>
</dbReference>
<evidence type="ECO:0000313" key="15">
    <source>
        <dbReference type="Proteomes" id="UP001634394"/>
    </source>
</evidence>
<evidence type="ECO:0000256" key="5">
    <source>
        <dbReference type="ARBA" id="ARBA00022448"/>
    </source>
</evidence>
<dbReference type="Proteomes" id="UP001634394">
    <property type="component" value="Unassembled WGS sequence"/>
</dbReference>
<organism evidence="13 15">
    <name type="scientific">Sinanodonta woodiana</name>
    <name type="common">Chinese pond mussel</name>
    <name type="synonym">Anodonta woodiana</name>
    <dbReference type="NCBI Taxonomy" id="1069815"/>
    <lineage>
        <taxon>Eukaryota</taxon>
        <taxon>Metazoa</taxon>
        <taxon>Spiralia</taxon>
        <taxon>Lophotrochozoa</taxon>
        <taxon>Mollusca</taxon>
        <taxon>Bivalvia</taxon>
        <taxon>Autobranchia</taxon>
        <taxon>Heteroconchia</taxon>
        <taxon>Palaeoheterodonta</taxon>
        <taxon>Unionida</taxon>
        <taxon>Unionoidea</taxon>
        <taxon>Unionidae</taxon>
        <taxon>Unioninae</taxon>
        <taxon>Sinanodonta</taxon>
    </lineage>
</organism>
<keyword evidence="7" id="KW-0999">Mitochondrion inner membrane</keyword>
<evidence type="ECO:0000256" key="9">
    <source>
        <dbReference type="ARBA" id="ARBA00022982"/>
    </source>
</evidence>
<feature type="region of interest" description="Disordered" evidence="12">
    <location>
        <begin position="79"/>
        <end position="98"/>
    </location>
</feature>
<keyword evidence="6" id="KW-0679">Respiratory chain</keyword>
<feature type="compositionally biased region" description="Acidic residues" evidence="12">
    <location>
        <begin position="87"/>
        <end position="98"/>
    </location>
</feature>
<sequence>MFVISRLRPLASLMRTQRLVHLNSVRHSGGWQYRSLKSPDSKPHKFAADALFFFMWYWIMYRFWREPELFLGHFRDQWPNPSKWTDEELGIPPEDEDN</sequence>
<dbReference type="PANTHER" id="PTHR15223">
    <property type="entry name" value="NADH-UBIQUINONE OXIDOREDUCTASE AGGG SUBUNIT"/>
    <property type="match status" value="1"/>
</dbReference>
<comment type="subcellular location">
    <subcellularLocation>
        <location evidence="2">Mitochondrion inner membrane</location>
        <topology evidence="2">Peripheral membrane protein</topology>
        <orientation evidence="2">Matrix side</orientation>
    </subcellularLocation>
</comment>
<dbReference type="InterPro" id="IPR026627">
    <property type="entry name" value="NDUFB2_animal"/>
</dbReference>
<evidence type="ECO:0000313" key="13">
    <source>
        <dbReference type="EMBL" id="KAL3882966.1"/>
    </source>
</evidence>
<evidence type="ECO:0000256" key="11">
    <source>
        <dbReference type="ARBA" id="ARBA00023136"/>
    </source>
</evidence>
<dbReference type="PANTHER" id="PTHR15223:SF1">
    <property type="entry name" value="NADH DEHYDROGENASE [UBIQUINONE] 1 BETA SUBCOMPLEX SUBUNIT 2, MITOCHONDRIAL"/>
    <property type="match status" value="1"/>
</dbReference>
<evidence type="ECO:0000256" key="2">
    <source>
        <dbReference type="ARBA" id="ARBA00004443"/>
    </source>
</evidence>
<reference evidence="13 15" key="1">
    <citation type="submission" date="2024-11" db="EMBL/GenBank/DDBJ databases">
        <title>Chromosome-level genome assembly of the freshwater bivalve Anodonta woodiana.</title>
        <authorList>
            <person name="Chen X."/>
        </authorList>
    </citation>
    <scope>NUCLEOTIDE SEQUENCE [LARGE SCALE GENOMIC DNA]</scope>
    <source>
        <strain evidence="13">MN2024</strain>
        <tissue evidence="13">Gills</tissue>
    </source>
</reference>
<keyword evidence="10" id="KW-0496">Mitochondrion</keyword>
<dbReference type="Pfam" id="PF14813">
    <property type="entry name" value="NADH_B2"/>
    <property type="match status" value="1"/>
</dbReference>
<protein>
    <recommendedName>
        <fullName evidence="16">NADH dehydrogenase [ubiquinone] 1 beta subcomplex subunit 2, mitochondrial</fullName>
    </recommendedName>
</protein>
<evidence type="ECO:0000256" key="4">
    <source>
        <dbReference type="ARBA" id="ARBA00011533"/>
    </source>
</evidence>